<dbReference type="PROSITE" id="PS00211">
    <property type="entry name" value="ABC_TRANSPORTER_1"/>
    <property type="match status" value="1"/>
</dbReference>
<comment type="caution">
    <text evidence="7">The sequence shown here is derived from an EMBL/GenBank/DDBJ whole genome shotgun (WGS) entry which is preliminary data.</text>
</comment>
<evidence type="ECO:0000256" key="1">
    <source>
        <dbReference type="ARBA" id="ARBA00005417"/>
    </source>
</evidence>
<feature type="transmembrane region" description="Helical" evidence="5">
    <location>
        <begin position="682"/>
        <end position="707"/>
    </location>
</feature>
<evidence type="ECO:0000313" key="8">
    <source>
        <dbReference type="Proteomes" id="UP000187404"/>
    </source>
</evidence>
<evidence type="ECO:0000313" key="7">
    <source>
        <dbReference type="EMBL" id="OLR56389.1"/>
    </source>
</evidence>
<dbReference type="PROSITE" id="PS50893">
    <property type="entry name" value="ABC_TRANSPORTER_2"/>
    <property type="match status" value="1"/>
</dbReference>
<evidence type="ECO:0000256" key="3">
    <source>
        <dbReference type="ARBA" id="ARBA00022741"/>
    </source>
</evidence>
<proteinExistence type="inferred from homology"/>
<evidence type="ECO:0000256" key="4">
    <source>
        <dbReference type="ARBA" id="ARBA00022840"/>
    </source>
</evidence>
<dbReference type="InterPro" id="IPR017911">
    <property type="entry name" value="MacB-like_ATP-bd"/>
</dbReference>
<protein>
    <recommendedName>
        <fullName evidence="6">ABC transporter domain-containing protein</fullName>
    </recommendedName>
</protein>
<dbReference type="GO" id="GO:0005524">
    <property type="term" value="F:ATP binding"/>
    <property type="evidence" value="ECO:0007669"/>
    <property type="project" value="UniProtKB-KW"/>
</dbReference>
<name>A0A1Q9JJJ5_9FIRM</name>
<dbReference type="InterPro" id="IPR003439">
    <property type="entry name" value="ABC_transporter-like_ATP-bd"/>
</dbReference>
<dbReference type="Proteomes" id="UP000187404">
    <property type="component" value="Unassembled WGS sequence"/>
</dbReference>
<dbReference type="GO" id="GO:0016887">
    <property type="term" value="F:ATP hydrolysis activity"/>
    <property type="evidence" value="ECO:0007669"/>
    <property type="project" value="InterPro"/>
</dbReference>
<keyword evidence="3" id="KW-0547">Nucleotide-binding</keyword>
<dbReference type="InterPro" id="IPR017871">
    <property type="entry name" value="ABC_transporter-like_CS"/>
</dbReference>
<dbReference type="SUPFAM" id="SSF52540">
    <property type="entry name" value="P-loop containing nucleoside triphosphate hydrolases"/>
    <property type="match status" value="1"/>
</dbReference>
<dbReference type="OrthoDB" id="384179at2"/>
<dbReference type="Pfam" id="PF00005">
    <property type="entry name" value="ABC_tran"/>
    <property type="match status" value="1"/>
</dbReference>
<dbReference type="CDD" id="cd03255">
    <property type="entry name" value="ABC_MJ0796_LolCDE_FtsE"/>
    <property type="match status" value="1"/>
</dbReference>
<feature type="transmembrane region" description="Helical" evidence="5">
    <location>
        <begin position="640"/>
        <end position="661"/>
    </location>
</feature>
<evidence type="ECO:0000256" key="5">
    <source>
        <dbReference type="SAM" id="Phobius"/>
    </source>
</evidence>
<keyword evidence="5" id="KW-1133">Transmembrane helix</keyword>
<keyword evidence="2" id="KW-0813">Transport</keyword>
<gene>
    <name evidence="7" type="ORF">BHK98_10095</name>
</gene>
<keyword evidence="4" id="KW-0067">ATP-binding</keyword>
<accession>A0A1Q9JJJ5</accession>
<dbReference type="SMART" id="SM00382">
    <property type="entry name" value="AAA"/>
    <property type="match status" value="1"/>
</dbReference>
<evidence type="ECO:0000256" key="2">
    <source>
        <dbReference type="ARBA" id="ARBA00022448"/>
    </source>
</evidence>
<dbReference type="STRING" id="1261640.BHK98_10095"/>
<evidence type="ECO:0000259" key="6">
    <source>
        <dbReference type="PROSITE" id="PS50893"/>
    </source>
</evidence>
<dbReference type="InterPro" id="IPR003593">
    <property type="entry name" value="AAA+_ATPase"/>
</dbReference>
<dbReference type="EMBL" id="MJIE01000001">
    <property type="protein sequence ID" value="OLR56389.1"/>
    <property type="molecule type" value="Genomic_DNA"/>
</dbReference>
<dbReference type="PANTHER" id="PTHR42798:SF6">
    <property type="entry name" value="CELL DIVISION ATP-BINDING PROTEIN FTSE"/>
    <property type="match status" value="1"/>
</dbReference>
<comment type="similarity">
    <text evidence="1">Belongs to the ABC transporter superfamily.</text>
</comment>
<dbReference type="RefSeq" id="WP_075713968.1">
    <property type="nucleotide sequence ID" value="NZ_MJIE01000001.1"/>
</dbReference>
<reference evidence="7 8" key="1">
    <citation type="journal article" date="2016" name="Appl. Environ. Microbiol.">
        <title>Function and Phylogeny of Bacterial Butyryl Coenzyme A:Acetate Transferases and Their Diversity in the Proximal Colon of Swine.</title>
        <authorList>
            <person name="Trachsel J."/>
            <person name="Bayles D.O."/>
            <person name="Looft T."/>
            <person name="Levine U.Y."/>
            <person name="Allen H.K."/>
        </authorList>
    </citation>
    <scope>NUCLEOTIDE SEQUENCE [LARGE SCALE GENOMIC DNA]</scope>
    <source>
        <strain evidence="7 8">68-3-10</strain>
    </source>
</reference>
<dbReference type="PANTHER" id="PTHR42798">
    <property type="entry name" value="LIPOPROTEIN-RELEASING SYSTEM ATP-BINDING PROTEIN LOLD"/>
    <property type="match status" value="1"/>
</dbReference>
<feature type="transmembrane region" description="Helical" evidence="5">
    <location>
        <begin position="727"/>
        <end position="744"/>
    </location>
</feature>
<dbReference type="InterPro" id="IPR027417">
    <property type="entry name" value="P-loop_NTPase"/>
</dbReference>
<organism evidence="7 8">
    <name type="scientific">Hornefia porci</name>
    <dbReference type="NCBI Taxonomy" id="2652292"/>
    <lineage>
        <taxon>Bacteria</taxon>
        <taxon>Bacillati</taxon>
        <taxon>Bacillota</taxon>
        <taxon>Clostridia</taxon>
        <taxon>Peptostreptococcales</taxon>
        <taxon>Anaerovoracaceae</taxon>
        <taxon>Hornefia</taxon>
    </lineage>
</organism>
<keyword evidence="5" id="KW-0812">Transmembrane</keyword>
<keyword evidence="5" id="KW-0472">Membrane</keyword>
<sequence length="764" mass="86084">MPHMIEMRKVSKFYSGHDTVSTGFSKVDLNLDIGEFVVVTGESGGGKSTLLNVISGLDTYEEGEMFVAGQDTSAFRTEDYENYRKTYIGNIFQDYNLINSYTVYQNVELAMLLNGRKKRELKTGIMGILRWLGLRDYARTRVSRLSGGQKQRVAIARAFAKDAPIIVADEPTGNLDSESAALVMETLYKISRDKLVIVVTHNYEQAEPYATRRIMMRDGRIIEDQKLKPVQNAEQESEAVTEKETKKKKTHLSAVSELRLGIRNTFNLPAKFLLLLFIYLFVSTAVLGGYSALMNQEHEVSLQGSNQYFYDTSPERIVLHRQDQKAFTAADYKKIEGMANIDHIVRNDLALDRVVSLESQKIYVEGPAYSVSTISSGKLSFGRLPKKANEIVVGVNDMSEAYESLKEMGEKFLGKTYYLDTYNVDEGTGGRISDKKVRIVGVILNDEEDSRAAMYAYSRIYVTDELANRILVSTVATSSDTALTMNGKTVSRNNAQAVFISDRVSPGNVWICEDDAESYYKDGKAVGYPLKVKITNRYFTSRRTLKITAVFKADNMQSLLGYQKSDYDTYAQCIFVNSRDFNRLFDRGNYQISAYMKNEVKSDATMKALKSAGYQPLSMKSVLSDATQGTAFINKIFSRVLLGILFIALFFIAYAVIRLIMRSRNTYYSTLRILGASRGNTANLLRIELLMVMLIAVALVMGFVTMVNQGILPLAAVKNFVSFMRPRYYGALFIIMLVMSLLISERYSRKIFKKSAMNVYRGEA</sequence>
<dbReference type="Gene3D" id="3.40.50.300">
    <property type="entry name" value="P-loop containing nucleotide triphosphate hydrolases"/>
    <property type="match status" value="1"/>
</dbReference>
<keyword evidence="8" id="KW-1185">Reference proteome</keyword>
<dbReference type="AlphaFoldDB" id="A0A1Q9JJJ5"/>
<feature type="domain" description="ABC transporter" evidence="6">
    <location>
        <begin position="5"/>
        <end position="243"/>
    </location>
</feature>
<feature type="transmembrane region" description="Helical" evidence="5">
    <location>
        <begin position="272"/>
        <end position="293"/>
    </location>
</feature>